<organism evidence="1 2">
    <name type="scientific">Kitasatospora atroaurantiaca</name>
    <dbReference type="NCBI Taxonomy" id="285545"/>
    <lineage>
        <taxon>Bacteria</taxon>
        <taxon>Bacillati</taxon>
        <taxon>Actinomycetota</taxon>
        <taxon>Actinomycetes</taxon>
        <taxon>Kitasatosporales</taxon>
        <taxon>Streptomycetaceae</taxon>
        <taxon>Kitasatospora</taxon>
    </lineage>
</organism>
<dbReference type="Proteomes" id="UP000318416">
    <property type="component" value="Unassembled WGS sequence"/>
</dbReference>
<accession>A0A561ELT0</accession>
<keyword evidence="2" id="KW-1185">Reference proteome</keyword>
<dbReference type="RefSeq" id="WP_145788813.1">
    <property type="nucleotide sequence ID" value="NZ_BAAABR010000002.1"/>
</dbReference>
<sequence length="286" mass="31453">MVETVARHDVDSGNAARDVESLVRILGKRLSDDELSAWRLSGAATTSLIMAEKRGLLDPVAEELETWEAYVTAMQTSSAVFAALTAEGNSVECRIGDEVRSVSTTDPQHFTDAGAWLNAFWLAVVCRERGRLDMLSAVSVDALRASGAEFDEYIYAWVEALQAFWAERPELGEKLAEAIEGTDPDVAVIAGRELVLELLYPPIGAFFQFVQRDVEAFNEALAEGLELHRRYWTADEERAADCDGFVALALLGVACLAYDAGMPVELDSEYLPKHLLLRSWVGEFAT</sequence>
<proteinExistence type="predicted"/>
<dbReference type="AlphaFoldDB" id="A0A561ELT0"/>
<reference evidence="1 2" key="1">
    <citation type="submission" date="2019-06" db="EMBL/GenBank/DDBJ databases">
        <title>Sequencing the genomes of 1000 actinobacteria strains.</title>
        <authorList>
            <person name="Klenk H.-P."/>
        </authorList>
    </citation>
    <scope>NUCLEOTIDE SEQUENCE [LARGE SCALE GENOMIC DNA]</scope>
    <source>
        <strain evidence="1 2">DSM 41649</strain>
    </source>
</reference>
<evidence type="ECO:0000313" key="1">
    <source>
        <dbReference type="EMBL" id="TWE16578.1"/>
    </source>
</evidence>
<comment type="caution">
    <text evidence="1">The sequence shown here is derived from an EMBL/GenBank/DDBJ whole genome shotgun (WGS) entry which is preliminary data.</text>
</comment>
<dbReference type="InterPro" id="IPR029074">
    <property type="entry name" value="Imm49"/>
</dbReference>
<dbReference type="EMBL" id="VIVR01000001">
    <property type="protein sequence ID" value="TWE16578.1"/>
    <property type="molecule type" value="Genomic_DNA"/>
</dbReference>
<protein>
    <submittedName>
        <fullName evidence="1">Immunity protein 49 of polymorphic toxin system</fullName>
    </submittedName>
</protein>
<gene>
    <name evidence="1" type="ORF">FB465_1561</name>
</gene>
<dbReference type="OrthoDB" id="3476420at2"/>
<dbReference type="Pfam" id="PF15575">
    <property type="entry name" value="Imm49"/>
    <property type="match status" value="1"/>
</dbReference>
<name>A0A561ELT0_9ACTN</name>
<evidence type="ECO:0000313" key="2">
    <source>
        <dbReference type="Proteomes" id="UP000318416"/>
    </source>
</evidence>